<keyword evidence="1" id="KW-1133">Transmembrane helix</keyword>
<evidence type="ECO:0000256" key="1">
    <source>
        <dbReference type="SAM" id="Phobius"/>
    </source>
</evidence>
<dbReference type="AlphaFoldDB" id="A0A2U2BR58"/>
<keyword evidence="1" id="KW-0812">Transmembrane</keyword>
<dbReference type="Proteomes" id="UP000245168">
    <property type="component" value="Unassembled WGS sequence"/>
</dbReference>
<evidence type="ECO:0000313" key="3">
    <source>
        <dbReference type="Proteomes" id="UP000245168"/>
    </source>
</evidence>
<proteinExistence type="predicted"/>
<keyword evidence="3" id="KW-1185">Reference proteome</keyword>
<dbReference type="RefSeq" id="WP_109253640.1">
    <property type="nucleotide sequence ID" value="NZ_QEXV01000006.1"/>
</dbReference>
<evidence type="ECO:0000313" key="2">
    <source>
        <dbReference type="EMBL" id="PWE16485.1"/>
    </source>
</evidence>
<dbReference type="OrthoDB" id="9902421at2"/>
<accession>A0A2U2BR58</accession>
<comment type="caution">
    <text evidence="2">The sequence shown here is derived from an EMBL/GenBank/DDBJ whole genome shotgun (WGS) entry which is preliminary data.</text>
</comment>
<gene>
    <name evidence="2" type="ORF">DDZ18_11970</name>
</gene>
<reference evidence="3" key="1">
    <citation type="submission" date="2018-05" db="EMBL/GenBank/DDBJ databases">
        <authorList>
            <person name="Liu B.-T."/>
        </authorList>
    </citation>
    <scope>NUCLEOTIDE SEQUENCE [LARGE SCALE GENOMIC DNA]</scope>
    <source>
        <strain evidence="3">WD6-1</strain>
    </source>
</reference>
<name>A0A2U2BR58_9PROT</name>
<feature type="transmembrane region" description="Helical" evidence="1">
    <location>
        <begin position="85"/>
        <end position="104"/>
    </location>
</feature>
<organism evidence="2 3">
    <name type="scientific">Marinicauda salina</name>
    <dbReference type="NCBI Taxonomy" id="2135793"/>
    <lineage>
        <taxon>Bacteria</taxon>
        <taxon>Pseudomonadati</taxon>
        <taxon>Pseudomonadota</taxon>
        <taxon>Alphaproteobacteria</taxon>
        <taxon>Maricaulales</taxon>
        <taxon>Maricaulaceae</taxon>
        <taxon>Marinicauda</taxon>
    </lineage>
</organism>
<dbReference type="EMBL" id="QEXV01000006">
    <property type="protein sequence ID" value="PWE16485.1"/>
    <property type="molecule type" value="Genomic_DNA"/>
</dbReference>
<sequence length="189" mass="21158">MTRSEALVEVSLLRSAGLEAWSPELTGFAAYPNLEVGSFHQYRLLVTEPHVEAARDFLAASGADVVEPPFSCQQCGGRSRRLRRVLAITAVFLFLDGFYLVPILRRKRICTACRRRFLPAKPDAFTEEELGYRPPDGKLSLAAIRRYLAPGALEPRIKALLGWTRSVGYEPRDEMQASGEHPDEPSRDL</sequence>
<keyword evidence="1" id="KW-0472">Membrane</keyword>
<protein>
    <submittedName>
        <fullName evidence="2">Uncharacterized protein</fullName>
    </submittedName>
</protein>